<dbReference type="EMBL" id="BK003150">
    <property type="protein sequence ID" value="DAA03350.1"/>
    <property type="molecule type" value="Genomic_DNA"/>
</dbReference>
<reference evidence="1" key="1">
    <citation type="journal article" date="2003" name="Genome Biol.">
        <title>An integrated gene annotation and transcriptional profiling approach towards the full gene content of the Drosophila genome.</title>
        <authorList>
            <person name="Hild M."/>
            <person name="Beckmann B."/>
            <person name="Haas S.A."/>
            <person name="Koch B."/>
            <person name="Solovyev V."/>
            <person name="Busold C."/>
            <person name="Fellenberg K."/>
            <person name="Boutros M."/>
            <person name="Vingron M."/>
            <person name="Sauer F."/>
            <person name="Hoheisel J.D."/>
            <person name="Paro R."/>
        </authorList>
    </citation>
    <scope>NUCLEOTIDE SEQUENCE</scope>
</reference>
<dbReference type="AlphaFoldDB" id="Q6IIB6"/>
<organism evidence="1">
    <name type="scientific">Drosophila melanogaster</name>
    <name type="common">Fruit fly</name>
    <dbReference type="NCBI Taxonomy" id="7227"/>
    <lineage>
        <taxon>Eukaryota</taxon>
        <taxon>Metazoa</taxon>
        <taxon>Ecdysozoa</taxon>
        <taxon>Arthropoda</taxon>
        <taxon>Hexapoda</taxon>
        <taxon>Insecta</taxon>
        <taxon>Pterygota</taxon>
        <taxon>Neoptera</taxon>
        <taxon>Endopterygota</taxon>
        <taxon>Diptera</taxon>
        <taxon>Brachycera</taxon>
        <taxon>Muscomorpha</taxon>
        <taxon>Ephydroidea</taxon>
        <taxon>Drosophilidae</taxon>
        <taxon>Drosophila</taxon>
        <taxon>Sophophora</taxon>
    </lineage>
</organism>
<sequence length="102" mass="11557">MFYGIFMDVWHLFFPPLPAIFPQQQKKQQVPIEIFPPPMMTFTYCYPVRGSTFPTPLPIPICSRSSHDNAKWRSSSSISFAFASSISSSSSSSSCRRRPSSK</sequence>
<name>Q6IIB6_DROME</name>
<gene>
    <name evidence="1" type="ORF">HDC19077</name>
</gene>
<evidence type="ECO:0000313" key="1">
    <source>
        <dbReference type="EMBL" id="DAA03350.1"/>
    </source>
</evidence>
<proteinExistence type="predicted"/>
<protein>
    <submittedName>
        <fullName evidence="1">HDC19077</fullName>
    </submittedName>
</protein>
<accession>Q6IIB6</accession>